<organism evidence="3 4">
    <name type="scientific">Mya arenaria</name>
    <name type="common">Soft-shell clam</name>
    <dbReference type="NCBI Taxonomy" id="6604"/>
    <lineage>
        <taxon>Eukaryota</taxon>
        <taxon>Metazoa</taxon>
        <taxon>Spiralia</taxon>
        <taxon>Lophotrochozoa</taxon>
        <taxon>Mollusca</taxon>
        <taxon>Bivalvia</taxon>
        <taxon>Autobranchia</taxon>
        <taxon>Heteroconchia</taxon>
        <taxon>Euheterodonta</taxon>
        <taxon>Imparidentia</taxon>
        <taxon>Neoheterodontei</taxon>
        <taxon>Myida</taxon>
        <taxon>Myoidea</taxon>
        <taxon>Myidae</taxon>
        <taxon>Mya</taxon>
    </lineage>
</organism>
<gene>
    <name evidence="3" type="ORF">MAR_003567</name>
</gene>
<evidence type="ECO:0000313" key="3">
    <source>
        <dbReference type="EMBL" id="WAR29999.1"/>
    </source>
</evidence>
<sequence>QDPRDACCQVLKCDAAQTFGTCQDKVNCQSYGNYVCGQQYEVWARENCGKFCGYCGGGTNPYLATAPPSGACVDAIPNCAQYDVSVCTDAQYRPWAVANCPKHCNMCGATGSGGEITGSGTAAPGTGTETGTGTGTGSGYVGY</sequence>
<feature type="region of interest" description="Disordered" evidence="1">
    <location>
        <begin position="119"/>
        <end position="143"/>
    </location>
</feature>
<keyword evidence="4" id="KW-1185">Reference proteome</keyword>
<dbReference type="Pfam" id="PF01549">
    <property type="entry name" value="ShK"/>
    <property type="match status" value="2"/>
</dbReference>
<dbReference type="InterPro" id="IPR003582">
    <property type="entry name" value="ShKT_dom"/>
</dbReference>
<feature type="non-terminal residue" evidence="3">
    <location>
        <position position="143"/>
    </location>
</feature>
<feature type="compositionally biased region" description="Gly residues" evidence="1">
    <location>
        <begin position="128"/>
        <end position="143"/>
    </location>
</feature>
<dbReference type="Gene3D" id="1.10.10.1940">
    <property type="match status" value="1"/>
</dbReference>
<evidence type="ECO:0000259" key="2">
    <source>
        <dbReference type="SMART" id="SM00254"/>
    </source>
</evidence>
<dbReference type="Proteomes" id="UP001164746">
    <property type="component" value="Chromosome 16"/>
</dbReference>
<evidence type="ECO:0000313" key="4">
    <source>
        <dbReference type="Proteomes" id="UP001164746"/>
    </source>
</evidence>
<proteinExistence type="predicted"/>
<protein>
    <recommendedName>
        <fullName evidence="2">ShKT domain-containing protein</fullName>
    </recommendedName>
</protein>
<dbReference type="SMART" id="SM00254">
    <property type="entry name" value="ShKT"/>
    <property type="match status" value="2"/>
</dbReference>
<evidence type="ECO:0000256" key="1">
    <source>
        <dbReference type="SAM" id="MobiDB-lite"/>
    </source>
</evidence>
<dbReference type="EMBL" id="CP111027">
    <property type="protein sequence ID" value="WAR29999.1"/>
    <property type="molecule type" value="Genomic_DNA"/>
</dbReference>
<reference evidence="3" key="1">
    <citation type="submission" date="2022-11" db="EMBL/GenBank/DDBJ databases">
        <title>Centuries of genome instability and evolution in soft-shell clam transmissible cancer (bioRxiv).</title>
        <authorList>
            <person name="Hart S.F.M."/>
            <person name="Yonemitsu M.A."/>
            <person name="Giersch R.M."/>
            <person name="Beal B.F."/>
            <person name="Arriagada G."/>
            <person name="Davis B.W."/>
            <person name="Ostrander E.A."/>
            <person name="Goff S.P."/>
            <person name="Metzger M.J."/>
        </authorList>
    </citation>
    <scope>NUCLEOTIDE SEQUENCE</scope>
    <source>
        <strain evidence="3">MELC-2E11</strain>
        <tissue evidence="3">Siphon/mantle</tissue>
    </source>
</reference>
<feature type="domain" description="ShKT" evidence="2">
    <location>
        <begin position="21"/>
        <end position="56"/>
    </location>
</feature>
<feature type="domain" description="ShKT" evidence="2">
    <location>
        <begin position="71"/>
        <end position="108"/>
    </location>
</feature>
<feature type="non-terminal residue" evidence="3">
    <location>
        <position position="1"/>
    </location>
</feature>
<accession>A0ABY7G8W9</accession>
<name>A0ABY7G8W9_MYAAR</name>